<dbReference type="Proteomes" id="UP000241206">
    <property type="component" value="Unassembled WGS sequence"/>
</dbReference>
<comment type="caution">
    <text evidence="1">The sequence shown here is derived from an EMBL/GenBank/DDBJ whole genome shotgun (WGS) entry which is preliminary data.</text>
</comment>
<reference evidence="1 2" key="1">
    <citation type="submission" date="2017-11" db="EMBL/GenBank/DDBJ databases">
        <title>Sphingomonas oleivorans sp. nov., isolated from oil-contaminated soil.</title>
        <authorList>
            <person name="Wang L."/>
            <person name="Chen L."/>
        </authorList>
    </citation>
    <scope>NUCLEOTIDE SEQUENCE [LARGE SCALE GENOMIC DNA]</scope>
    <source>
        <strain evidence="1 2">K101</strain>
    </source>
</reference>
<accession>A0A2T4HNF0</accession>
<dbReference type="RefSeq" id="WP_107395690.1">
    <property type="nucleotide sequence ID" value="NZ_PHHF01000075.1"/>
</dbReference>
<dbReference type="EMBL" id="PHHF01000075">
    <property type="protein sequence ID" value="PTD17334.1"/>
    <property type="molecule type" value="Genomic_DNA"/>
</dbReference>
<dbReference type="SUPFAM" id="SSF46626">
    <property type="entry name" value="Cytochrome c"/>
    <property type="match status" value="1"/>
</dbReference>
<organism evidence="1 2">
    <name type="scientific">Edaphosphingomonas fennica</name>
    <dbReference type="NCBI Taxonomy" id="114404"/>
    <lineage>
        <taxon>Bacteria</taxon>
        <taxon>Pseudomonadati</taxon>
        <taxon>Pseudomonadota</taxon>
        <taxon>Alphaproteobacteria</taxon>
        <taxon>Sphingomonadales</taxon>
        <taxon>Rhizorhabdaceae</taxon>
        <taxon>Edaphosphingomonas</taxon>
    </lineage>
</organism>
<evidence type="ECO:0000313" key="2">
    <source>
        <dbReference type="Proteomes" id="UP000241206"/>
    </source>
</evidence>
<proteinExistence type="predicted"/>
<evidence type="ECO:0008006" key="3">
    <source>
        <dbReference type="Google" id="ProtNLM"/>
    </source>
</evidence>
<name>A0A2T4HNF0_9SPHN</name>
<dbReference type="Gene3D" id="1.10.760.10">
    <property type="entry name" value="Cytochrome c-like domain"/>
    <property type="match status" value="1"/>
</dbReference>
<gene>
    <name evidence="1" type="ORF">CV103_17710</name>
</gene>
<dbReference type="InterPro" id="IPR036909">
    <property type="entry name" value="Cyt_c-like_dom_sf"/>
</dbReference>
<evidence type="ECO:0000313" key="1">
    <source>
        <dbReference type="EMBL" id="PTD17334.1"/>
    </source>
</evidence>
<keyword evidence="2" id="KW-1185">Reference proteome</keyword>
<dbReference type="AlphaFoldDB" id="A0A2T4HNF0"/>
<dbReference type="GO" id="GO:0020037">
    <property type="term" value="F:heme binding"/>
    <property type="evidence" value="ECO:0007669"/>
    <property type="project" value="InterPro"/>
</dbReference>
<sequence length="165" mass="17075">MIPRPLALAAAAAIGLAGVVAGRADSGTAGAPVLNPAQSQFLLRCGGCHGTAGLSPPKSVPVLRGRAGWFLCTPEGREYIVRVPNVARALLDDARLAAVLNFVAFDLGEGSAPHGAEPFTGEEVRAIRARPLTDVPLLAHRRQVVNDLIRRCGAPKDLLVYGGAG</sequence>
<dbReference type="GO" id="GO:0009055">
    <property type="term" value="F:electron transfer activity"/>
    <property type="evidence" value="ECO:0007669"/>
    <property type="project" value="InterPro"/>
</dbReference>
<protein>
    <recommendedName>
        <fullName evidence="3">Cytochrome C</fullName>
    </recommendedName>
</protein>